<dbReference type="Proteomes" id="UP000775872">
    <property type="component" value="Unassembled WGS sequence"/>
</dbReference>
<protein>
    <submittedName>
        <fullName evidence="2">Uncharacterized protein</fullName>
    </submittedName>
</protein>
<evidence type="ECO:0000313" key="2">
    <source>
        <dbReference type="EMBL" id="CAH0051854.1"/>
    </source>
</evidence>
<feature type="region of interest" description="Disordered" evidence="1">
    <location>
        <begin position="36"/>
        <end position="86"/>
    </location>
</feature>
<dbReference type="OrthoDB" id="5134718at2759"/>
<name>A0A9N9ZAP7_9HYPO</name>
<accession>A0A9N9ZAP7</accession>
<sequence>MRHWGRPRQAIAFLRSTITWTPQFKAPCRLHHRARTLTPLRKPASVSSPARNLPSLRRGMADEKPSQPSPSVPSHEAPDGRPHPNDVDVFASVTYSLARDGLDPRDVDLKMNDRDMLLNIELDKDHTRVLHLQCVREDTLSEAKIAADEFLDQHKPLGGPQSTVYHRFDKIYNEMEYHIPSVLADVEDFQEKMTEVGDSESIYPKLYLGEEAITTHKDQGFDPVAELIYASNDFLDRVKEIQEKSKPYRNETCPTRTASIITRQDGDSAHKHLTNYIHEQALERGFFFDCDDTGSQ</sequence>
<comment type="caution">
    <text evidence="2">The sequence shown here is derived from an EMBL/GenBank/DDBJ whole genome shotgun (WGS) entry which is preliminary data.</text>
</comment>
<organism evidence="2 3">
    <name type="scientific">Clonostachys solani</name>
    <dbReference type="NCBI Taxonomy" id="160281"/>
    <lineage>
        <taxon>Eukaryota</taxon>
        <taxon>Fungi</taxon>
        <taxon>Dikarya</taxon>
        <taxon>Ascomycota</taxon>
        <taxon>Pezizomycotina</taxon>
        <taxon>Sordariomycetes</taxon>
        <taxon>Hypocreomycetidae</taxon>
        <taxon>Hypocreales</taxon>
        <taxon>Bionectriaceae</taxon>
        <taxon>Clonostachys</taxon>
    </lineage>
</organism>
<reference evidence="2" key="1">
    <citation type="submission" date="2021-10" db="EMBL/GenBank/DDBJ databases">
        <authorList>
            <person name="Piombo E."/>
        </authorList>
    </citation>
    <scope>NUCLEOTIDE SEQUENCE</scope>
</reference>
<proteinExistence type="predicted"/>
<evidence type="ECO:0000256" key="1">
    <source>
        <dbReference type="SAM" id="MobiDB-lite"/>
    </source>
</evidence>
<gene>
    <name evidence="2" type="ORF">CSOL1703_00014506</name>
</gene>
<keyword evidence="3" id="KW-1185">Reference proteome</keyword>
<evidence type="ECO:0000313" key="3">
    <source>
        <dbReference type="Proteomes" id="UP000775872"/>
    </source>
</evidence>
<dbReference type="EMBL" id="CABFOC020000042">
    <property type="protein sequence ID" value="CAH0051854.1"/>
    <property type="molecule type" value="Genomic_DNA"/>
</dbReference>
<feature type="compositionally biased region" description="Basic and acidic residues" evidence="1">
    <location>
        <begin position="76"/>
        <end position="86"/>
    </location>
</feature>
<dbReference type="AlphaFoldDB" id="A0A9N9ZAP7"/>